<accession>A0ACC0UAX8</accession>
<gene>
    <name evidence="1" type="ORF">F5148DRAFT_1275838</name>
</gene>
<evidence type="ECO:0000313" key="1">
    <source>
        <dbReference type="EMBL" id="KAI9508244.1"/>
    </source>
</evidence>
<sequence length="196" mass="21909">MTSLLTTRQDFFTRTFANQLPRPPPKDLPPPETFSSTSRPRQYYSRPQPRDLPPYRRAWPGLLALCVGGVGGWAAFLAYAANQERLSSSAMRRVLGELRESEDVRAILGGAVRPEPTWYLNGSPWVYGSVKMLQGNIDISFRVKGDRGAGTVYFTSIRRARGEPFRTLRFKIITDDGTVVLIPCQSSSVDNETHAS</sequence>
<evidence type="ECO:0000313" key="2">
    <source>
        <dbReference type="Proteomes" id="UP001207468"/>
    </source>
</evidence>
<reference evidence="1" key="1">
    <citation type="submission" date="2021-03" db="EMBL/GenBank/DDBJ databases">
        <title>Evolutionary priming and transition to the ectomycorrhizal habit in an iconic lineage of mushroom-forming fungi: is preadaptation a requirement?</title>
        <authorList>
            <consortium name="DOE Joint Genome Institute"/>
            <person name="Looney B.P."/>
            <person name="Miyauchi S."/>
            <person name="Morin E."/>
            <person name="Drula E."/>
            <person name="Courty P.E."/>
            <person name="Chicoki N."/>
            <person name="Fauchery L."/>
            <person name="Kohler A."/>
            <person name="Kuo A."/>
            <person name="LaButti K."/>
            <person name="Pangilinan J."/>
            <person name="Lipzen A."/>
            <person name="Riley R."/>
            <person name="Andreopoulos W."/>
            <person name="He G."/>
            <person name="Johnson J."/>
            <person name="Barry K.W."/>
            <person name="Grigoriev I.V."/>
            <person name="Nagy L."/>
            <person name="Hibbett D."/>
            <person name="Henrissat B."/>
            <person name="Matheny P.B."/>
            <person name="Labbe J."/>
            <person name="Martin A.F."/>
        </authorList>
    </citation>
    <scope>NUCLEOTIDE SEQUENCE</scope>
    <source>
        <strain evidence="1">BPL698</strain>
    </source>
</reference>
<dbReference type="EMBL" id="JAGFNK010000097">
    <property type="protein sequence ID" value="KAI9508244.1"/>
    <property type="molecule type" value="Genomic_DNA"/>
</dbReference>
<comment type="caution">
    <text evidence="1">The sequence shown here is derived from an EMBL/GenBank/DDBJ whole genome shotgun (WGS) entry which is preliminary data.</text>
</comment>
<organism evidence="1 2">
    <name type="scientific">Russula earlei</name>
    <dbReference type="NCBI Taxonomy" id="71964"/>
    <lineage>
        <taxon>Eukaryota</taxon>
        <taxon>Fungi</taxon>
        <taxon>Dikarya</taxon>
        <taxon>Basidiomycota</taxon>
        <taxon>Agaricomycotina</taxon>
        <taxon>Agaricomycetes</taxon>
        <taxon>Russulales</taxon>
        <taxon>Russulaceae</taxon>
        <taxon>Russula</taxon>
    </lineage>
</organism>
<keyword evidence="2" id="KW-1185">Reference proteome</keyword>
<protein>
    <submittedName>
        <fullName evidence="1">DUF1783-domain-containing protein</fullName>
    </submittedName>
</protein>
<proteinExistence type="predicted"/>
<name>A0ACC0UAX8_9AGAM</name>
<dbReference type="Proteomes" id="UP001207468">
    <property type="component" value="Unassembled WGS sequence"/>
</dbReference>